<name>A0A3P2A8D7_9NEIS</name>
<evidence type="ECO:0000256" key="5">
    <source>
        <dbReference type="ARBA" id="ARBA00023049"/>
    </source>
</evidence>
<dbReference type="Gene3D" id="3.40.140.10">
    <property type="entry name" value="Cytidine Deaminase, domain 2"/>
    <property type="match status" value="1"/>
</dbReference>
<dbReference type="AlphaFoldDB" id="A0A3P2A8D7"/>
<dbReference type="InterPro" id="IPR020891">
    <property type="entry name" value="UPF0758_CS"/>
</dbReference>
<evidence type="ECO:0000256" key="4">
    <source>
        <dbReference type="ARBA" id="ARBA00022833"/>
    </source>
</evidence>
<organism evidence="8 9">
    <name type="scientific">Conchiformibius steedae</name>
    <dbReference type="NCBI Taxonomy" id="153493"/>
    <lineage>
        <taxon>Bacteria</taxon>
        <taxon>Pseudomonadati</taxon>
        <taxon>Pseudomonadota</taxon>
        <taxon>Betaproteobacteria</taxon>
        <taxon>Neisseriales</taxon>
        <taxon>Neisseriaceae</taxon>
        <taxon>Conchiformibius</taxon>
    </lineage>
</organism>
<reference evidence="8 9" key="1">
    <citation type="submission" date="2018-11" db="EMBL/GenBank/DDBJ databases">
        <title>Genomes From Bacteria Associated with the Canine Oral Cavity: a Test Case for Automated Genome-Based Taxonomic Assignment.</title>
        <authorList>
            <person name="Coil D.A."/>
            <person name="Jospin G."/>
            <person name="Darling A.E."/>
            <person name="Wallis C."/>
            <person name="Davis I.J."/>
            <person name="Harris S."/>
            <person name="Eisen J.A."/>
            <person name="Holcombe L.J."/>
            <person name="O'Flynn C."/>
        </authorList>
    </citation>
    <scope>NUCLEOTIDE SEQUENCE [LARGE SCALE GENOMIC DNA]</scope>
    <source>
        <strain evidence="8 9">COT-280</strain>
    </source>
</reference>
<dbReference type="PANTHER" id="PTHR30471:SF3">
    <property type="entry name" value="UPF0758 PROTEIN YEES-RELATED"/>
    <property type="match status" value="1"/>
</dbReference>
<feature type="domain" description="MPN" evidence="7">
    <location>
        <begin position="102"/>
        <end position="224"/>
    </location>
</feature>
<dbReference type="PROSITE" id="PS01302">
    <property type="entry name" value="UPF0758"/>
    <property type="match status" value="1"/>
</dbReference>
<dbReference type="GO" id="GO:0008237">
    <property type="term" value="F:metallopeptidase activity"/>
    <property type="evidence" value="ECO:0007669"/>
    <property type="project" value="UniProtKB-KW"/>
</dbReference>
<dbReference type="PROSITE" id="PS50249">
    <property type="entry name" value="MPN"/>
    <property type="match status" value="1"/>
</dbReference>
<evidence type="ECO:0000256" key="6">
    <source>
        <dbReference type="RuleBase" id="RU003797"/>
    </source>
</evidence>
<dbReference type="GO" id="GO:0006508">
    <property type="term" value="P:proteolysis"/>
    <property type="evidence" value="ECO:0007669"/>
    <property type="project" value="UniProtKB-KW"/>
</dbReference>
<comment type="similarity">
    <text evidence="6">Belongs to the UPF0758 family.</text>
</comment>
<dbReference type="InterPro" id="IPR001405">
    <property type="entry name" value="UPF0758"/>
</dbReference>
<dbReference type="GO" id="GO:0046872">
    <property type="term" value="F:metal ion binding"/>
    <property type="evidence" value="ECO:0007669"/>
    <property type="project" value="UniProtKB-KW"/>
</dbReference>
<dbReference type="InterPro" id="IPR037518">
    <property type="entry name" value="MPN"/>
</dbReference>
<evidence type="ECO:0000313" key="9">
    <source>
        <dbReference type="Proteomes" id="UP000269923"/>
    </source>
</evidence>
<dbReference type="InterPro" id="IPR025657">
    <property type="entry name" value="RadC_JAB"/>
</dbReference>
<gene>
    <name evidence="8" type="ORF">EII21_02320</name>
</gene>
<evidence type="ECO:0000313" key="8">
    <source>
        <dbReference type="EMBL" id="RRD91245.1"/>
    </source>
</evidence>
<dbReference type="Proteomes" id="UP000269923">
    <property type="component" value="Unassembled WGS sequence"/>
</dbReference>
<dbReference type="Pfam" id="PF20582">
    <property type="entry name" value="UPF0758_N"/>
    <property type="match status" value="1"/>
</dbReference>
<keyword evidence="1" id="KW-0645">Protease</keyword>
<dbReference type="InterPro" id="IPR046778">
    <property type="entry name" value="UPF0758_N"/>
</dbReference>
<comment type="caution">
    <text evidence="8">The sequence shown here is derived from an EMBL/GenBank/DDBJ whole genome shotgun (WGS) entry which is preliminary data.</text>
</comment>
<keyword evidence="4" id="KW-0862">Zinc</keyword>
<evidence type="ECO:0000256" key="2">
    <source>
        <dbReference type="ARBA" id="ARBA00022723"/>
    </source>
</evidence>
<keyword evidence="3" id="KW-0378">Hydrolase</keyword>
<dbReference type="InterPro" id="IPR010994">
    <property type="entry name" value="RuvA_2-like"/>
</dbReference>
<dbReference type="Pfam" id="PF04002">
    <property type="entry name" value="RadC"/>
    <property type="match status" value="1"/>
</dbReference>
<keyword evidence="5" id="KW-0482">Metalloprotease</keyword>
<evidence type="ECO:0000259" key="7">
    <source>
        <dbReference type="PROSITE" id="PS50249"/>
    </source>
</evidence>
<protein>
    <submittedName>
        <fullName evidence="8">JAB domain-containing protein</fullName>
    </submittedName>
</protein>
<evidence type="ECO:0000256" key="1">
    <source>
        <dbReference type="ARBA" id="ARBA00022670"/>
    </source>
</evidence>
<dbReference type="SUPFAM" id="SSF47781">
    <property type="entry name" value="RuvA domain 2-like"/>
    <property type="match status" value="1"/>
</dbReference>
<dbReference type="EMBL" id="RQYC01000002">
    <property type="protein sequence ID" value="RRD91245.1"/>
    <property type="molecule type" value="Genomic_DNA"/>
</dbReference>
<evidence type="ECO:0000256" key="3">
    <source>
        <dbReference type="ARBA" id="ARBA00022801"/>
    </source>
</evidence>
<dbReference type="NCBIfam" id="TIGR00608">
    <property type="entry name" value="radc"/>
    <property type="match status" value="1"/>
</dbReference>
<proteinExistence type="inferred from homology"/>
<dbReference type="RefSeq" id="WP_124794046.1">
    <property type="nucleotide sequence ID" value="NZ_RQYC01000002.1"/>
</dbReference>
<dbReference type="OrthoDB" id="9804482at2"/>
<dbReference type="CDD" id="cd08071">
    <property type="entry name" value="MPN_DUF2466"/>
    <property type="match status" value="1"/>
</dbReference>
<dbReference type="PANTHER" id="PTHR30471">
    <property type="entry name" value="DNA REPAIR PROTEIN RADC"/>
    <property type="match status" value="1"/>
</dbReference>
<dbReference type="STRING" id="1121352.GCA_000620925_00230"/>
<sequence>MSIKHWNENERPREKLLERGAEALSDAELLAILLRVGTQGMSAVDLARSLIQQFGSLRGVMSAPYPQLSQHKGMGLASFAQFSTVREIGKRILGEQLRQTPVFDHPDTVGDYLRLRLGHEAVEVALVLLLDAQNRLLACREMARGSVSESTVYSGEIAKYALHHHAAAVIFAHNHPSGNPNASPADHAFTRKLQAGLALLDIALLDHFIVTAGQTVSFVQKGWLKPDASSANTHSG</sequence>
<accession>A0A3P2A8D7</accession>
<keyword evidence="9" id="KW-1185">Reference proteome</keyword>
<keyword evidence="2" id="KW-0479">Metal-binding</keyword>
<dbReference type="NCBIfam" id="NF000642">
    <property type="entry name" value="PRK00024.1"/>
    <property type="match status" value="1"/>
</dbReference>